<organism evidence="2 3">
    <name type="scientific">Anabaena azotica FACHB-119</name>
    <dbReference type="NCBI Taxonomy" id="947527"/>
    <lineage>
        <taxon>Bacteria</taxon>
        <taxon>Bacillati</taxon>
        <taxon>Cyanobacteriota</taxon>
        <taxon>Cyanophyceae</taxon>
        <taxon>Nostocales</taxon>
        <taxon>Nostocaceae</taxon>
        <taxon>Anabaena</taxon>
        <taxon>Anabaena azotica</taxon>
    </lineage>
</organism>
<feature type="transmembrane region" description="Helical" evidence="1">
    <location>
        <begin position="6"/>
        <end position="26"/>
    </location>
</feature>
<keyword evidence="1" id="KW-0812">Transmembrane</keyword>
<keyword evidence="1" id="KW-0472">Membrane</keyword>
<name>A0ABR8D9T9_9NOST</name>
<keyword evidence="3" id="KW-1185">Reference proteome</keyword>
<evidence type="ECO:0000313" key="3">
    <source>
        <dbReference type="Proteomes" id="UP000661112"/>
    </source>
</evidence>
<dbReference type="EMBL" id="JACJSG010000042">
    <property type="protein sequence ID" value="MBD2503965.1"/>
    <property type="molecule type" value="Genomic_DNA"/>
</dbReference>
<evidence type="ECO:0000313" key="2">
    <source>
        <dbReference type="EMBL" id="MBD2503965.1"/>
    </source>
</evidence>
<evidence type="ECO:0000256" key="1">
    <source>
        <dbReference type="SAM" id="Phobius"/>
    </source>
</evidence>
<gene>
    <name evidence="2" type="ORF">H6G83_25715</name>
</gene>
<comment type="caution">
    <text evidence="2">The sequence shown here is derived from an EMBL/GenBank/DDBJ whole genome shotgun (WGS) entry which is preliminary data.</text>
</comment>
<protein>
    <submittedName>
        <fullName evidence="2">Uncharacterized protein</fullName>
    </submittedName>
</protein>
<reference evidence="2 3" key="1">
    <citation type="journal article" date="2020" name="ISME J.">
        <title>Comparative genomics reveals insights into cyanobacterial evolution and habitat adaptation.</title>
        <authorList>
            <person name="Chen M.Y."/>
            <person name="Teng W.K."/>
            <person name="Zhao L."/>
            <person name="Hu C.X."/>
            <person name="Zhou Y.K."/>
            <person name="Han B.P."/>
            <person name="Song L.R."/>
            <person name="Shu W.S."/>
        </authorList>
    </citation>
    <scope>NUCLEOTIDE SEQUENCE [LARGE SCALE GENOMIC DNA]</scope>
    <source>
        <strain evidence="2 3">FACHB-119</strain>
    </source>
</reference>
<accession>A0ABR8D9T9</accession>
<dbReference type="Proteomes" id="UP000661112">
    <property type="component" value="Unassembled WGS sequence"/>
</dbReference>
<proteinExistence type="predicted"/>
<sequence length="86" mass="10497">MLKPQLATGIITMSIKIWSIINWFLIRHWAIKIGHEHKECFRFFEKPDNFLLYHRKVISDYKKSKKLLAQNYLGLDFYPWNGEQIW</sequence>
<dbReference type="RefSeq" id="WP_190477270.1">
    <property type="nucleotide sequence ID" value="NZ_JACJSG010000042.1"/>
</dbReference>
<keyword evidence="1" id="KW-1133">Transmembrane helix</keyword>